<gene>
    <name evidence="1" type="ORF">F5144DRAFT_565032</name>
</gene>
<comment type="caution">
    <text evidence="1">The sequence shown here is derived from an EMBL/GenBank/DDBJ whole genome shotgun (WGS) entry which is preliminary data.</text>
</comment>
<proteinExistence type="predicted"/>
<accession>A0ACB7PJS9</accession>
<keyword evidence="2" id="KW-1185">Reference proteome</keyword>
<organism evidence="1 2">
    <name type="scientific">Chaetomium tenue</name>
    <dbReference type="NCBI Taxonomy" id="1854479"/>
    <lineage>
        <taxon>Eukaryota</taxon>
        <taxon>Fungi</taxon>
        <taxon>Dikarya</taxon>
        <taxon>Ascomycota</taxon>
        <taxon>Pezizomycotina</taxon>
        <taxon>Sordariomycetes</taxon>
        <taxon>Sordariomycetidae</taxon>
        <taxon>Sordariales</taxon>
        <taxon>Chaetomiaceae</taxon>
        <taxon>Chaetomium</taxon>
    </lineage>
</organism>
<name>A0ACB7PJS9_9PEZI</name>
<dbReference type="EMBL" id="JAGIZQ010000002">
    <property type="protein sequence ID" value="KAH6641847.1"/>
    <property type="molecule type" value="Genomic_DNA"/>
</dbReference>
<reference evidence="1 2" key="1">
    <citation type="journal article" date="2021" name="Nat. Commun.">
        <title>Genetic determinants of endophytism in the Arabidopsis root mycobiome.</title>
        <authorList>
            <person name="Mesny F."/>
            <person name="Miyauchi S."/>
            <person name="Thiergart T."/>
            <person name="Pickel B."/>
            <person name="Atanasova L."/>
            <person name="Karlsson M."/>
            <person name="Huettel B."/>
            <person name="Barry K.W."/>
            <person name="Haridas S."/>
            <person name="Chen C."/>
            <person name="Bauer D."/>
            <person name="Andreopoulos W."/>
            <person name="Pangilinan J."/>
            <person name="LaButti K."/>
            <person name="Riley R."/>
            <person name="Lipzen A."/>
            <person name="Clum A."/>
            <person name="Drula E."/>
            <person name="Henrissat B."/>
            <person name="Kohler A."/>
            <person name="Grigoriev I.V."/>
            <person name="Martin F.M."/>
            <person name="Hacquard S."/>
        </authorList>
    </citation>
    <scope>NUCLEOTIDE SEQUENCE [LARGE SCALE GENOMIC DNA]</scope>
    <source>
        <strain evidence="1 2">MPI-SDFR-AT-0079</strain>
    </source>
</reference>
<dbReference type="Proteomes" id="UP000724584">
    <property type="component" value="Unassembled WGS sequence"/>
</dbReference>
<sequence>MSQQPTLPSKPISHLPLNHFNDEMAAAAYAESERDAVAGMSDDAFSTPKATGQSSPSSTDSNTAIPLAAAITQLRSIRARFTATYDRLLSFEINVHLISYVEDDEDMELTTLELGEQLTARYRAATYMLGELVEMEEGR</sequence>
<evidence type="ECO:0000313" key="1">
    <source>
        <dbReference type="EMBL" id="KAH6641847.1"/>
    </source>
</evidence>
<evidence type="ECO:0000313" key="2">
    <source>
        <dbReference type="Proteomes" id="UP000724584"/>
    </source>
</evidence>
<protein>
    <submittedName>
        <fullName evidence="1">Uncharacterized protein</fullName>
    </submittedName>
</protein>